<gene>
    <name evidence="2" type="ORF">BA062_25775</name>
</gene>
<feature type="compositionally biased region" description="Polar residues" evidence="1">
    <location>
        <begin position="411"/>
        <end position="421"/>
    </location>
</feature>
<accession>A0A318LF35</accession>
<feature type="compositionally biased region" description="Basic and acidic residues" evidence="1">
    <location>
        <begin position="340"/>
        <end position="350"/>
    </location>
</feature>
<comment type="caution">
    <text evidence="2">The sequence shown here is derived from an EMBL/GenBank/DDBJ whole genome shotgun (WGS) entry which is preliminary data.</text>
</comment>
<evidence type="ECO:0000256" key="1">
    <source>
        <dbReference type="SAM" id="MobiDB-lite"/>
    </source>
</evidence>
<evidence type="ECO:0000313" key="3">
    <source>
        <dbReference type="Proteomes" id="UP000247892"/>
    </source>
</evidence>
<name>A0A318LF35_9PSEU</name>
<dbReference type="EMBL" id="MASU01000012">
    <property type="protein sequence ID" value="PXY25566.1"/>
    <property type="molecule type" value="Genomic_DNA"/>
</dbReference>
<dbReference type="AlphaFoldDB" id="A0A318LF35"/>
<evidence type="ECO:0000313" key="2">
    <source>
        <dbReference type="EMBL" id="PXY25566.1"/>
    </source>
</evidence>
<organism evidence="2 3">
    <name type="scientific">Prauserella flavalba</name>
    <dbReference type="NCBI Taxonomy" id="1477506"/>
    <lineage>
        <taxon>Bacteria</taxon>
        <taxon>Bacillati</taxon>
        <taxon>Actinomycetota</taxon>
        <taxon>Actinomycetes</taxon>
        <taxon>Pseudonocardiales</taxon>
        <taxon>Pseudonocardiaceae</taxon>
        <taxon>Prauserella</taxon>
    </lineage>
</organism>
<keyword evidence="3" id="KW-1185">Reference proteome</keyword>
<dbReference type="RefSeq" id="WP_146240077.1">
    <property type="nucleotide sequence ID" value="NZ_MASU01000012.1"/>
</dbReference>
<protein>
    <submittedName>
        <fullName evidence="2">Uncharacterized protein</fullName>
    </submittedName>
</protein>
<feature type="region of interest" description="Disordered" evidence="1">
    <location>
        <begin position="388"/>
        <end position="421"/>
    </location>
</feature>
<reference evidence="2 3" key="1">
    <citation type="submission" date="2016-07" db="EMBL/GenBank/DDBJ databases">
        <title>Draft genome sequence of Prauserella sp. YIM 121212, isolated from alkaline soil.</title>
        <authorList>
            <person name="Ruckert C."/>
            <person name="Albersmeier A."/>
            <person name="Jiang C.-L."/>
            <person name="Jiang Y."/>
            <person name="Kalinowski J."/>
            <person name="Schneider O."/>
            <person name="Winkler A."/>
            <person name="Zotchev S.B."/>
        </authorList>
    </citation>
    <scope>NUCLEOTIDE SEQUENCE [LARGE SCALE GENOMIC DNA]</scope>
    <source>
        <strain evidence="2 3">YIM 121212</strain>
    </source>
</reference>
<feature type="region of interest" description="Disordered" evidence="1">
    <location>
        <begin position="325"/>
        <end position="355"/>
    </location>
</feature>
<dbReference type="OrthoDB" id="3360929at2"/>
<proteinExistence type="predicted"/>
<dbReference type="Proteomes" id="UP000247892">
    <property type="component" value="Unassembled WGS sequence"/>
</dbReference>
<sequence>MTSAAATLAGVRFMHPATDGLTIPDPIPDASIFQPAPWVAPSSEQLPFLRRRLHDHYTTIAAEGAQQGRTGQVARAAPAESEDREVRRYARDEAGRLKNASLTWVDHEAIEMAVTYSSTPSTEPARPDRMPSMTGFMLFESCIGGALYDAARAQDLPGSGWTPAPWLHDVSGYVEAPIVAISWSRLPPPHEDRVQLSFYTPNRPPQWDGLPPDTFVAQWAATKTCYSAGYFADHVRTVSARMSPMPVLATFTATLQFGELLPEPDANHCAGWVQTVYGLWQLLDHKVKKPLTHTDVIAAPRSVTRGDVRAGITATSAVNIVRVHPRFRTEDLPPDDGEDNADHDTSDNSRRSPHYRHRYWRGPYRANMCMNTWGHSEGNCEHKEVPVGRHLRGPVGAPFRERVTELRGSPARNSGTGQPRP</sequence>